<dbReference type="Pfam" id="PF03463">
    <property type="entry name" value="eRF1_1"/>
    <property type="match status" value="1"/>
</dbReference>
<keyword evidence="3" id="KW-1185">Reference proteome</keyword>
<gene>
    <name evidence="2" type="ORF">RFI_01772</name>
</gene>
<comment type="caution">
    <text evidence="2">The sequence shown here is derived from an EMBL/GenBank/DDBJ whole genome shotgun (WGS) entry which is preliminary data.</text>
</comment>
<evidence type="ECO:0000259" key="1">
    <source>
        <dbReference type="SMART" id="SM01194"/>
    </source>
</evidence>
<dbReference type="InterPro" id="IPR004403">
    <property type="entry name" value="Peptide_chain-rel_eRF1/aRF1"/>
</dbReference>
<dbReference type="EMBL" id="ASPP01001766">
    <property type="protein sequence ID" value="ETO35291.1"/>
    <property type="molecule type" value="Genomic_DNA"/>
</dbReference>
<accession>X6PAW5</accession>
<dbReference type="Gene3D" id="3.30.420.60">
    <property type="entry name" value="eRF1 domain 2"/>
    <property type="match status" value="1"/>
</dbReference>
<dbReference type="SMART" id="SM01194">
    <property type="entry name" value="eRF1_1"/>
    <property type="match status" value="1"/>
</dbReference>
<reference evidence="2 3" key="1">
    <citation type="journal article" date="2013" name="Curr. Biol.">
        <title>The Genome of the Foraminiferan Reticulomyxa filosa.</title>
        <authorList>
            <person name="Glockner G."/>
            <person name="Hulsmann N."/>
            <person name="Schleicher M."/>
            <person name="Noegel A.A."/>
            <person name="Eichinger L."/>
            <person name="Gallinger C."/>
            <person name="Pawlowski J."/>
            <person name="Sierra R."/>
            <person name="Euteneuer U."/>
            <person name="Pillet L."/>
            <person name="Moustafa A."/>
            <person name="Platzer M."/>
            <person name="Groth M."/>
            <person name="Szafranski K."/>
            <person name="Schliwa M."/>
        </authorList>
    </citation>
    <scope>NUCLEOTIDE SEQUENCE [LARGE SCALE GENOMIC DNA]</scope>
</reference>
<dbReference type="SUPFAM" id="SSF55481">
    <property type="entry name" value="N-terminal domain of eukaryotic peptide chain release factor subunit 1, ERF1"/>
    <property type="match status" value="1"/>
</dbReference>
<dbReference type="PANTHER" id="PTHR10113">
    <property type="entry name" value="PEPTIDE CHAIN RELEASE FACTOR SUBUNIT 1"/>
    <property type="match status" value="1"/>
</dbReference>
<dbReference type="Gene3D" id="3.30.960.10">
    <property type="entry name" value="eRF1 domain 1"/>
    <property type="match status" value="1"/>
</dbReference>
<dbReference type="InterPro" id="IPR024049">
    <property type="entry name" value="eRF1_1_sf"/>
</dbReference>
<name>X6PAW5_RETFI</name>
<organism evidence="2 3">
    <name type="scientific">Reticulomyxa filosa</name>
    <dbReference type="NCBI Taxonomy" id="46433"/>
    <lineage>
        <taxon>Eukaryota</taxon>
        <taxon>Sar</taxon>
        <taxon>Rhizaria</taxon>
        <taxon>Retaria</taxon>
        <taxon>Foraminifera</taxon>
        <taxon>Monothalamids</taxon>
        <taxon>Reticulomyxidae</taxon>
        <taxon>Reticulomyxa</taxon>
    </lineage>
</organism>
<dbReference type="Proteomes" id="UP000023152">
    <property type="component" value="Unassembled WGS sequence"/>
</dbReference>
<dbReference type="InterPro" id="IPR042226">
    <property type="entry name" value="eFR1_2_sf"/>
</dbReference>
<dbReference type="InterPro" id="IPR005140">
    <property type="entry name" value="eRF1_Pelota-like_N"/>
</dbReference>
<dbReference type="GO" id="GO:0003747">
    <property type="term" value="F:translation release factor activity"/>
    <property type="evidence" value="ECO:0007669"/>
    <property type="project" value="InterPro"/>
</dbReference>
<protein>
    <submittedName>
        <fullName evidence="2">Eukaryotic peptide chain release factor subunit 1</fullName>
    </submittedName>
</protein>
<proteinExistence type="predicted"/>
<dbReference type="AlphaFoldDB" id="X6PAW5"/>
<sequence>MNYIYSFSSLALDNKLLFAIHLFHMMNDKEIQFYSNSVFVMHIQHFWFNQKLEVYKKDVEKTRLYIDSIISSNVQKMLQDEHGTASNIKVRVNDFSAIASASERLKLYTKVPTKVLVEYCGTVMTEDGKRKKMSIHFESFKHINTSLYVCNNKFHVEPLNELLESDARFGFIIMDGNCCLYDTLSGSTSIVIDIIDTSYDGENSFN</sequence>
<dbReference type="OrthoDB" id="10254527at2759"/>
<evidence type="ECO:0000313" key="2">
    <source>
        <dbReference type="EMBL" id="ETO35291.1"/>
    </source>
</evidence>
<evidence type="ECO:0000313" key="3">
    <source>
        <dbReference type="Proteomes" id="UP000023152"/>
    </source>
</evidence>
<feature type="domain" description="eRF1/Pelota-like N-terminal" evidence="1">
    <location>
        <begin position="41"/>
        <end position="164"/>
    </location>
</feature>